<organism evidence="4 5">
    <name type="scientific">Tepidibacillus decaturensis</name>
    <dbReference type="NCBI Taxonomy" id="1413211"/>
    <lineage>
        <taxon>Bacteria</taxon>
        <taxon>Bacillati</taxon>
        <taxon>Bacillota</taxon>
        <taxon>Bacilli</taxon>
        <taxon>Bacillales</taxon>
        <taxon>Bacillaceae</taxon>
        <taxon>Tepidibacillus</taxon>
    </lineage>
</organism>
<dbReference type="InterPro" id="IPR052169">
    <property type="entry name" value="CW_Biosynth-Accessory"/>
</dbReference>
<feature type="transmembrane region" description="Helical" evidence="2">
    <location>
        <begin position="6"/>
        <end position="25"/>
    </location>
</feature>
<keyword evidence="2" id="KW-1133">Transmembrane helix</keyword>
<dbReference type="InterPro" id="IPR019079">
    <property type="entry name" value="Capsule_synth_CapA"/>
</dbReference>
<comment type="similarity">
    <text evidence="1">Belongs to the CapA family.</text>
</comment>
<keyword evidence="2" id="KW-0472">Membrane</keyword>
<dbReference type="EMBL" id="LSKU01000001">
    <property type="protein sequence ID" value="KXG43791.1"/>
    <property type="molecule type" value="Genomic_DNA"/>
</dbReference>
<proteinExistence type="inferred from homology"/>
<reference evidence="4 5" key="1">
    <citation type="submission" date="2016-02" db="EMBL/GenBank/DDBJ databases">
        <title>Draft Genome for Tepidibacillus decaturensis nov. sp. Strain Z9, an Anaerobic, Moderately Thermophilic and Heterotrophic Bacterium from Deep Subsurface of the Illinois Basin, USA.</title>
        <authorList>
            <person name="Dong Y."/>
            <person name="Chang J.Y."/>
            <person name="Sanford R."/>
            <person name="Fouke B.W."/>
        </authorList>
    </citation>
    <scope>NUCLEOTIDE SEQUENCE [LARGE SCALE GENOMIC DNA]</scope>
    <source>
        <strain evidence="4 5">Z9</strain>
    </source>
</reference>
<dbReference type="STRING" id="1413211.U473_07025"/>
<dbReference type="PANTHER" id="PTHR33393">
    <property type="entry name" value="POLYGLUTAMINE SYNTHESIS ACCESSORY PROTEIN RV0574C-RELATED"/>
    <property type="match status" value="1"/>
</dbReference>
<dbReference type="OrthoDB" id="9810906at2"/>
<gene>
    <name evidence="4" type="ORF">U473_07025</name>
</gene>
<dbReference type="AlphaFoldDB" id="A0A135L4C0"/>
<sequence length="270" mass="30737">MFSKSTGYIMILFTLIAILFISLFFKELNGNEQVFHSEQKDQFFEEVTIPNLPEPSPDVTEFVQMRIMVVGDVLMHIPLTKAGYNRQTDQYQFESFFQQVKPIFAKADFVIGNLETPLAGKEKGFSGYPRFNAPKEIALALKNAGVNVLTTANNHSFDQGEQGLIKTLDHLDEYQILHTGSFRTQSERDIPLILEKDGFKIGLIAYTYGLNGFIKPKDKPYLVNTLDLEAVASDVKRLKENHVDYILAMIHYGTEYQRVPNDLQKNGQKT</sequence>
<protein>
    <recommendedName>
        <fullName evidence="3">Capsule synthesis protein CapA domain-containing protein</fullName>
    </recommendedName>
</protein>
<dbReference type="CDD" id="cd07381">
    <property type="entry name" value="MPP_CapA"/>
    <property type="match status" value="1"/>
</dbReference>
<keyword evidence="5" id="KW-1185">Reference proteome</keyword>
<dbReference type="SUPFAM" id="SSF56300">
    <property type="entry name" value="Metallo-dependent phosphatases"/>
    <property type="match status" value="1"/>
</dbReference>
<dbReference type="Proteomes" id="UP000070352">
    <property type="component" value="Unassembled WGS sequence"/>
</dbReference>
<keyword evidence="2" id="KW-0812">Transmembrane</keyword>
<evidence type="ECO:0000313" key="4">
    <source>
        <dbReference type="EMBL" id="KXG43791.1"/>
    </source>
</evidence>
<dbReference type="PANTHER" id="PTHR33393:SF12">
    <property type="entry name" value="CAPSULE BIOSYNTHESIS PROTEIN CAPA"/>
    <property type="match status" value="1"/>
</dbReference>
<name>A0A135L4C0_9BACI</name>
<evidence type="ECO:0000256" key="2">
    <source>
        <dbReference type="SAM" id="Phobius"/>
    </source>
</evidence>
<evidence type="ECO:0000256" key="1">
    <source>
        <dbReference type="ARBA" id="ARBA00005662"/>
    </source>
</evidence>
<dbReference type="Gene3D" id="3.60.21.10">
    <property type="match status" value="1"/>
</dbReference>
<dbReference type="InterPro" id="IPR029052">
    <property type="entry name" value="Metallo-depent_PP-like"/>
</dbReference>
<comment type="caution">
    <text evidence="4">The sequence shown here is derived from an EMBL/GenBank/DDBJ whole genome shotgun (WGS) entry which is preliminary data.</text>
</comment>
<evidence type="ECO:0000313" key="5">
    <source>
        <dbReference type="Proteomes" id="UP000070352"/>
    </source>
</evidence>
<dbReference type="SMART" id="SM00854">
    <property type="entry name" value="PGA_cap"/>
    <property type="match status" value="1"/>
</dbReference>
<dbReference type="Pfam" id="PF09587">
    <property type="entry name" value="PGA_cap"/>
    <property type="match status" value="1"/>
</dbReference>
<feature type="domain" description="Capsule synthesis protein CapA" evidence="3">
    <location>
        <begin position="66"/>
        <end position="268"/>
    </location>
</feature>
<accession>A0A135L4C0</accession>
<evidence type="ECO:0000259" key="3">
    <source>
        <dbReference type="SMART" id="SM00854"/>
    </source>
</evidence>